<gene>
    <name evidence="2" type="ORF">BDK51DRAFT_50249</name>
</gene>
<proteinExistence type="predicted"/>
<evidence type="ECO:0000313" key="3">
    <source>
        <dbReference type="Proteomes" id="UP000269721"/>
    </source>
</evidence>
<organism evidence="2 3">
    <name type="scientific">Blyttiomyces helicus</name>
    <dbReference type="NCBI Taxonomy" id="388810"/>
    <lineage>
        <taxon>Eukaryota</taxon>
        <taxon>Fungi</taxon>
        <taxon>Fungi incertae sedis</taxon>
        <taxon>Chytridiomycota</taxon>
        <taxon>Chytridiomycota incertae sedis</taxon>
        <taxon>Chytridiomycetes</taxon>
        <taxon>Chytridiomycetes incertae sedis</taxon>
        <taxon>Blyttiomyces</taxon>
    </lineage>
</organism>
<accession>A0A4P9WGY9</accession>
<evidence type="ECO:0000313" key="2">
    <source>
        <dbReference type="EMBL" id="RKO92081.1"/>
    </source>
</evidence>
<reference evidence="3" key="1">
    <citation type="journal article" date="2018" name="Nat. Microbiol.">
        <title>Leveraging single-cell genomics to expand the fungal tree of life.</title>
        <authorList>
            <person name="Ahrendt S.R."/>
            <person name="Quandt C.A."/>
            <person name="Ciobanu D."/>
            <person name="Clum A."/>
            <person name="Salamov A."/>
            <person name="Andreopoulos B."/>
            <person name="Cheng J.F."/>
            <person name="Woyke T."/>
            <person name="Pelin A."/>
            <person name="Henrissat B."/>
            <person name="Reynolds N.K."/>
            <person name="Benny G.L."/>
            <person name="Smith M.E."/>
            <person name="James T.Y."/>
            <person name="Grigoriev I.V."/>
        </authorList>
    </citation>
    <scope>NUCLEOTIDE SEQUENCE [LARGE SCALE GENOMIC DNA]</scope>
</reference>
<dbReference type="EMBL" id="KZ994785">
    <property type="protein sequence ID" value="RKO92081.1"/>
    <property type="molecule type" value="Genomic_DNA"/>
</dbReference>
<dbReference type="Proteomes" id="UP000269721">
    <property type="component" value="Unassembled WGS sequence"/>
</dbReference>
<dbReference type="AlphaFoldDB" id="A0A4P9WGY9"/>
<evidence type="ECO:0000256" key="1">
    <source>
        <dbReference type="SAM" id="MobiDB-lite"/>
    </source>
</evidence>
<keyword evidence="3" id="KW-1185">Reference proteome</keyword>
<sequence>MVISAELAALEDFAAIGAALDMRRSAHLEAELDQHKEKNKEAQVLTLPVGPLCQPYMHVGYPSRDFISNWLPLQVMPRVISNYPPHLSTLLLPVPVQTSTTAATAAPISQRRKILVTSTYPQATRECIHGDCAKGATTPLKDSPLAWIKPWKRDDDVLNQLYPDHPDGTFKEVKAQIVRTYGNRRRLMQRLSLEPVVEAVAKRKQHHRSALHPVRRGTDARDSSRLKVGLAGKMLGARGSRVLKHLGCARIPRAEVRMHSDIPSASLRQIDQSLLPA</sequence>
<protein>
    <submittedName>
        <fullName evidence="2">Uncharacterized protein</fullName>
    </submittedName>
</protein>
<feature type="compositionally biased region" description="Basic residues" evidence="1">
    <location>
        <begin position="204"/>
        <end position="215"/>
    </location>
</feature>
<feature type="region of interest" description="Disordered" evidence="1">
    <location>
        <begin position="204"/>
        <end position="223"/>
    </location>
</feature>
<name>A0A4P9WGY9_9FUNG</name>